<dbReference type="EMBL" id="JACIIV010000010">
    <property type="protein sequence ID" value="MBB6227476.1"/>
    <property type="molecule type" value="Genomic_DNA"/>
</dbReference>
<organism evidence="1 2">
    <name type="scientific">Polymorphobacter multimanifer</name>
    <dbReference type="NCBI Taxonomy" id="1070431"/>
    <lineage>
        <taxon>Bacteria</taxon>
        <taxon>Pseudomonadati</taxon>
        <taxon>Pseudomonadota</taxon>
        <taxon>Alphaproteobacteria</taxon>
        <taxon>Sphingomonadales</taxon>
        <taxon>Sphingosinicellaceae</taxon>
        <taxon>Polymorphobacter</taxon>
    </lineage>
</organism>
<name>A0A841L5D3_9SPHN</name>
<dbReference type="AlphaFoldDB" id="A0A841L5D3"/>
<proteinExistence type="predicted"/>
<sequence length="158" mass="16740">MGTTGRDREHATGANVSVGDKAYRSIGTCRVSTVAYKANAADAHRNCCIGNNGQAVRSAHQSRQCTAQHHAVTTEADTAAGRGQIARYRQCVTCHEGQITRSCGHEIDSQAVRVEHFNARAAQHDCPGGVVDAACHERPTGIEIHVARRGQAAGSDVP</sequence>
<protein>
    <submittedName>
        <fullName evidence="1">Uncharacterized protein</fullName>
    </submittedName>
</protein>
<accession>A0A841L5D3</accession>
<keyword evidence="2" id="KW-1185">Reference proteome</keyword>
<reference evidence="1 2" key="1">
    <citation type="submission" date="2020-08" db="EMBL/GenBank/DDBJ databases">
        <title>Genomic Encyclopedia of Type Strains, Phase IV (KMG-IV): sequencing the most valuable type-strain genomes for metagenomic binning, comparative biology and taxonomic classification.</title>
        <authorList>
            <person name="Goeker M."/>
        </authorList>
    </citation>
    <scope>NUCLEOTIDE SEQUENCE [LARGE SCALE GENOMIC DNA]</scope>
    <source>
        <strain evidence="1 2">DSM 102189</strain>
    </source>
</reference>
<dbReference type="Proteomes" id="UP000538147">
    <property type="component" value="Unassembled WGS sequence"/>
</dbReference>
<comment type="caution">
    <text evidence="1">The sequence shown here is derived from an EMBL/GenBank/DDBJ whole genome shotgun (WGS) entry which is preliminary data.</text>
</comment>
<dbReference type="RefSeq" id="WP_243452753.1">
    <property type="nucleotide sequence ID" value="NZ_BMOX01000003.1"/>
</dbReference>
<evidence type="ECO:0000313" key="1">
    <source>
        <dbReference type="EMBL" id="MBB6227476.1"/>
    </source>
</evidence>
<evidence type="ECO:0000313" key="2">
    <source>
        <dbReference type="Proteomes" id="UP000538147"/>
    </source>
</evidence>
<gene>
    <name evidence="1" type="ORF">FHS79_001642</name>
</gene>